<feature type="transmembrane region" description="Helical" evidence="1">
    <location>
        <begin position="100"/>
        <end position="123"/>
    </location>
</feature>
<gene>
    <name evidence="2" type="ordered locus">SVI_1988</name>
</gene>
<dbReference type="KEGG" id="svo:SVI_1988"/>
<dbReference type="EMBL" id="AP011177">
    <property type="protein sequence ID" value="BAJ01959.1"/>
    <property type="molecule type" value="Genomic_DNA"/>
</dbReference>
<evidence type="ECO:0000313" key="3">
    <source>
        <dbReference type="Proteomes" id="UP000002350"/>
    </source>
</evidence>
<dbReference type="AlphaFoldDB" id="D4ZJW0"/>
<keyword evidence="1" id="KW-1133">Transmembrane helix</keyword>
<dbReference type="Proteomes" id="UP000002350">
    <property type="component" value="Chromosome"/>
</dbReference>
<protein>
    <submittedName>
        <fullName evidence="2">Uncharacterized protein</fullName>
    </submittedName>
</protein>
<sequence>MLKTNYALALKVQLTHLFLCILWNAIGLWQLHNGEQSIGPTASMMAIVVVLIAGSLLVFSLNKAWKPLYFSISLLAFLLAAMTIYGGLTKDHSLWPSEFWRFAGIAVNAIGALGFILAITSFFKPSKNQSLA</sequence>
<dbReference type="OrthoDB" id="6401592at2"/>
<evidence type="ECO:0000256" key="1">
    <source>
        <dbReference type="SAM" id="Phobius"/>
    </source>
</evidence>
<keyword evidence="1" id="KW-0472">Membrane</keyword>
<proteinExistence type="predicted"/>
<keyword evidence="3" id="KW-1185">Reference proteome</keyword>
<evidence type="ECO:0000313" key="2">
    <source>
        <dbReference type="EMBL" id="BAJ01959.1"/>
    </source>
</evidence>
<feature type="transmembrane region" description="Helical" evidence="1">
    <location>
        <begin position="38"/>
        <end position="61"/>
    </location>
</feature>
<organism evidence="2 3">
    <name type="scientific">Shewanella violacea (strain JCM 10179 / CIP 106290 / LMG 19151 / DSS12)</name>
    <dbReference type="NCBI Taxonomy" id="637905"/>
    <lineage>
        <taxon>Bacteria</taxon>
        <taxon>Pseudomonadati</taxon>
        <taxon>Pseudomonadota</taxon>
        <taxon>Gammaproteobacteria</taxon>
        <taxon>Alteromonadales</taxon>
        <taxon>Shewanellaceae</taxon>
        <taxon>Shewanella</taxon>
    </lineage>
</organism>
<feature type="transmembrane region" description="Helical" evidence="1">
    <location>
        <begin position="68"/>
        <end position="88"/>
    </location>
</feature>
<keyword evidence="1" id="KW-0812">Transmembrane</keyword>
<reference evidence="3" key="1">
    <citation type="journal article" date="2010" name="Mol. Biosyst.">
        <title>Complete genome sequence and comparative analysis of Shewanella violacea, a psychrophilic and piezophilic bacterium from deep sea floor sediments.</title>
        <authorList>
            <person name="Aono E."/>
            <person name="Baba T."/>
            <person name="Ara T."/>
            <person name="Nishi T."/>
            <person name="Nakamichi T."/>
            <person name="Inamoto E."/>
            <person name="Toyonaga H."/>
            <person name="Hasegawa M."/>
            <person name="Takai Y."/>
            <person name="Okumura Y."/>
            <person name="Baba M."/>
            <person name="Tomita M."/>
            <person name="Kato C."/>
            <person name="Oshima T."/>
            <person name="Nakasone K."/>
            <person name="Mori H."/>
        </authorList>
    </citation>
    <scope>NUCLEOTIDE SEQUENCE [LARGE SCALE GENOMIC DNA]</scope>
    <source>
        <strain evidence="3">JCM 10179 / CIP 106290 / LMG 19151 / DSS12</strain>
    </source>
</reference>
<feature type="transmembrane region" description="Helical" evidence="1">
    <location>
        <begin position="12"/>
        <end position="32"/>
    </location>
</feature>
<dbReference type="RefSeq" id="WP_013051264.1">
    <property type="nucleotide sequence ID" value="NC_014012.1"/>
</dbReference>
<name>D4ZJW0_SHEVD</name>
<accession>D4ZJW0</accession>
<dbReference type="HOGENOM" id="CLU_1915675_0_0_6"/>